<dbReference type="Gene3D" id="1.10.357.10">
    <property type="entry name" value="Tetracycline Repressor, domain 2"/>
    <property type="match status" value="1"/>
</dbReference>
<reference evidence="2 3" key="1">
    <citation type="submission" date="2020-01" db="EMBL/GenBank/DDBJ databases">
        <title>Genetics and antimicrobial susceptibilities of Nocardia species isolated from the soil; a comparison with species isolated from humans.</title>
        <authorList>
            <person name="Carrasco G."/>
            <person name="Monzon S."/>
            <person name="Sansegundo M."/>
            <person name="Garcia E."/>
            <person name="Garrido N."/>
            <person name="Medina M.J."/>
            <person name="Villalon P."/>
            <person name="Ramirez-Arocha A.C."/>
            <person name="Jimenez P."/>
            <person name="Cuesta I."/>
            <person name="Valdezate S."/>
        </authorList>
    </citation>
    <scope>NUCLEOTIDE SEQUENCE [LARGE SCALE GENOMIC DNA]</scope>
    <source>
        <strain evidence="2 3">CNM20110626</strain>
    </source>
</reference>
<comment type="caution">
    <text evidence="2">The sequence shown here is derived from an EMBL/GenBank/DDBJ whole genome shotgun (WGS) entry which is preliminary data.</text>
</comment>
<accession>A0A6P1CI73</accession>
<sequence length="131" mass="14090">MLMAADSRCGRQQVYPCVMLWMALPGRHPGASALSLLAVLLGDPALRTEYQRVAERHGAGPRVAVDRLADYLRAEQELGRLRDEVDPRVAAMVLVGVAQNVAITELATGSSSQPDGDLDDIGRHLATFLAV</sequence>
<protein>
    <recommendedName>
        <fullName evidence="1">Transcriptional regulator TetR C-terminal Proteobacteria type domain-containing protein</fullName>
    </recommendedName>
</protein>
<dbReference type="Proteomes" id="UP000471166">
    <property type="component" value="Unassembled WGS sequence"/>
</dbReference>
<gene>
    <name evidence="2" type="ORF">GV791_06700</name>
</gene>
<name>A0A6P1CI73_9NOCA</name>
<proteinExistence type="predicted"/>
<evidence type="ECO:0000259" key="1">
    <source>
        <dbReference type="Pfam" id="PF14246"/>
    </source>
</evidence>
<dbReference type="InterPro" id="IPR036271">
    <property type="entry name" value="Tet_transcr_reg_TetR-rel_C_sf"/>
</dbReference>
<dbReference type="SUPFAM" id="SSF48498">
    <property type="entry name" value="Tetracyclin repressor-like, C-terminal domain"/>
    <property type="match status" value="1"/>
</dbReference>
<dbReference type="InterPro" id="IPR039536">
    <property type="entry name" value="TetR_C_Proteobacteria"/>
</dbReference>
<feature type="domain" description="Transcriptional regulator TetR C-terminal Proteobacteria type" evidence="1">
    <location>
        <begin position="59"/>
        <end position="130"/>
    </location>
</feature>
<dbReference type="AlphaFoldDB" id="A0A6P1CI73"/>
<dbReference type="EMBL" id="JAAGVB010000008">
    <property type="protein sequence ID" value="NEW32250.1"/>
    <property type="molecule type" value="Genomic_DNA"/>
</dbReference>
<evidence type="ECO:0000313" key="3">
    <source>
        <dbReference type="Proteomes" id="UP000471166"/>
    </source>
</evidence>
<dbReference type="Pfam" id="PF14246">
    <property type="entry name" value="TetR_C_7"/>
    <property type="match status" value="1"/>
</dbReference>
<organism evidence="2 3">
    <name type="scientific">Nocardia cyriacigeorgica</name>
    <dbReference type="NCBI Taxonomy" id="135487"/>
    <lineage>
        <taxon>Bacteria</taxon>
        <taxon>Bacillati</taxon>
        <taxon>Actinomycetota</taxon>
        <taxon>Actinomycetes</taxon>
        <taxon>Mycobacteriales</taxon>
        <taxon>Nocardiaceae</taxon>
        <taxon>Nocardia</taxon>
    </lineage>
</organism>
<evidence type="ECO:0000313" key="2">
    <source>
        <dbReference type="EMBL" id="NEW32250.1"/>
    </source>
</evidence>